<organism evidence="1">
    <name type="scientific">Cacopsylla melanoneura</name>
    <dbReference type="NCBI Taxonomy" id="428564"/>
    <lineage>
        <taxon>Eukaryota</taxon>
        <taxon>Metazoa</taxon>
        <taxon>Ecdysozoa</taxon>
        <taxon>Arthropoda</taxon>
        <taxon>Hexapoda</taxon>
        <taxon>Insecta</taxon>
        <taxon>Pterygota</taxon>
        <taxon>Neoptera</taxon>
        <taxon>Paraneoptera</taxon>
        <taxon>Hemiptera</taxon>
        <taxon>Sternorrhyncha</taxon>
        <taxon>Psylloidea</taxon>
        <taxon>Psyllidae</taxon>
        <taxon>Psyllinae</taxon>
        <taxon>Cacopsylla</taxon>
    </lineage>
</organism>
<accession>A0A8D9BY38</accession>
<dbReference type="AlphaFoldDB" id="A0A8D9BY38"/>
<name>A0A8D9BY38_9HEMI</name>
<protein>
    <submittedName>
        <fullName evidence="1">Uncharacterized protein</fullName>
    </submittedName>
</protein>
<evidence type="ECO:0000313" key="1">
    <source>
        <dbReference type="EMBL" id="CAG6789681.1"/>
    </source>
</evidence>
<dbReference type="EMBL" id="HBUF01666164">
    <property type="protein sequence ID" value="CAG6789681.1"/>
    <property type="molecule type" value="Transcribed_RNA"/>
</dbReference>
<reference evidence="1" key="1">
    <citation type="submission" date="2021-05" db="EMBL/GenBank/DDBJ databases">
        <authorList>
            <person name="Alioto T."/>
            <person name="Alioto T."/>
            <person name="Gomez Garrido J."/>
        </authorList>
    </citation>
    <scope>NUCLEOTIDE SEQUENCE</scope>
</reference>
<sequence>MIFGPLRPQVGTSHNISSKSDEKCRRKASYNTRPINVEKCLKRVLRGGKNEIGDKIFSTRKEITMLKVSWKQNIGIPTCVFWQQCQLSFLEQFLINISRYFVSLSWLSRHCSACIFFPREFCKNVEV</sequence>
<proteinExistence type="predicted"/>